<dbReference type="InterPro" id="IPR048333">
    <property type="entry name" value="HA2_WH"/>
</dbReference>
<accession>A0A0D1ZXC8</accession>
<feature type="region of interest" description="Disordered" evidence="8">
    <location>
        <begin position="86"/>
        <end position="284"/>
    </location>
</feature>
<dbReference type="GO" id="GO:1990904">
    <property type="term" value="C:ribonucleoprotein complex"/>
    <property type="evidence" value="ECO:0007669"/>
    <property type="project" value="UniProtKB-ARBA"/>
</dbReference>
<evidence type="ECO:0000256" key="2">
    <source>
        <dbReference type="ARBA" id="ARBA00012552"/>
    </source>
</evidence>
<dbReference type="PANTHER" id="PTHR18934">
    <property type="entry name" value="ATP-DEPENDENT RNA HELICASE"/>
    <property type="match status" value="1"/>
</dbReference>
<evidence type="ECO:0000313" key="12">
    <source>
        <dbReference type="Proteomes" id="UP000053259"/>
    </source>
</evidence>
<dbReference type="EMBL" id="KN847585">
    <property type="protein sequence ID" value="KIV99102.1"/>
    <property type="molecule type" value="Genomic_DNA"/>
</dbReference>
<dbReference type="Proteomes" id="UP000053259">
    <property type="component" value="Unassembled WGS sequence"/>
</dbReference>
<evidence type="ECO:0000256" key="3">
    <source>
        <dbReference type="ARBA" id="ARBA00022741"/>
    </source>
</evidence>
<dbReference type="Pfam" id="PF04408">
    <property type="entry name" value="WHD_HA2"/>
    <property type="match status" value="1"/>
</dbReference>
<feature type="compositionally biased region" description="Acidic residues" evidence="8">
    <location>
        <begin position="257"/>
        <end position="275"/>
    </location>
</feature>
<dbReference type="InterPro" id="IPR001650">
    <property type="entry name" value="Helicase_C-like"/>
</dbReference>
<dbReference type="STRING" id="253628.A0A0D1ZXC8"/>
<keyword evidence="4" id="KW-0378">Hydrolase</keyword>
<dbReference type="GO" id="GO:0005730">
    <property type="term" value="C:nucleolus"/>
    <property type="evidence" value="ECO:0007669"/>
    <property type="project" value="TreeGrafter"/>
</dbReference>
<dbReference type="SUPFAM" id="SSF52540">
    <property type="entry name" value="P-loop containing nucleoside triphosphate hydrolases"/>
    <property type="match status" value="1"/>
</dbReference>
<keyword evidence="12" id="KW-1185">Reference proteome</keyword>
<dbReference type="Pfam" id="PF21010">
    <property type="entry name" value="HA2_C"/>
    <property type="match status" value="1"/>
</dbReference>
<dbReference type="InterPro" id="IPR011545">
    <property type="entry name" value="DEAD/DEAH_box_helicase_dom"/>
</dbReference>
<dbReference type="InParanoid" id="A0A0D1ZXC8"/>
<dbReference type="HOGENOM" id="CLU_001832_0_4_1"/>
<dbReference type="PANTHER" id="PTHR18934:SF99">
    <property type="entry name" value="ATP-DEPENDENT RNA HELICASE DHX37-RELATED"/>
    <property type="match status" value="1"/>
</dbReference>
<keyword evidence="6" id="KW-0067">ATP-binding</keyword>
<dbReference type="Gene3D" id="3.40.50.300">
    <property type="entry name" value="P-loop containing nucleotide triphosphate hydrolases"/>
    <property type="match status" value="2"/>
</dbReference>
<dbReference type="GO" id="GO:0003723">
    <property type="term" value="F:RNA binding"/>
    <property type="evidence" value="ECO:0007669"/>
    <property type="project" value="TreeGrafter"/>
</dbReference>
<dbReference type="RefSeq" id="XP_016208972.1">
    <property type="nucleotide sequence ID" value="XM_016363214.1"/>
</dbReference>
<feature type="domain" description="Helicase ATP-binding" evidence="9">
    <location>
        <begin position="380"/>
        <end position="558"/>
    </location>
</feature>
<dbReference type="Pfam" id="PF00270">
    <property type="entry name" value="DEAD"/>
    <property type="match status" value="1"/>
</dbReference>
<dbReference type="OrthoDB" id="10253254at2759"/>
<dbReference type="CDD" id="cd17982">
    <property type="entry name" value="DEXHc_DHX37"/>
    <property type="match status" value="1"/>
</dbReference>
<evidence type="ECO:0000259" key="9">
    <source>
        <dbReference type="PROSITE" id="PS51192"/>
    </source>
</evidence>
<dbReference type="GO" id="GO:0003724">
    <property type="term" value="F:RNA helicase activity"/>
    <property type="evidence" value="ECO:0007669"/>
    <property type="project" value="UniProtKB-EC"/>
</dbReference>
<comment type="catalytic activity">
    <reaction evidence="7">
        <text>ATP + H2O = ADP + phosphate + H(+)</text>
        <dbReference type="Rhea" id="RHEA:13065"/>
        <dbReference type="ChEBI" id="CHEBI:15377"/>
        <dbReference type="ChEBI" id="CHEBI:15378"/>
        <dbReference type="ChEBI" id="CHEBI:30616"/>
        <dbReference type="ChEBI" id="CHEBI:43474"/>
        <dbReference type="ChEBI" id="CHEBI:456216"/>
        <dbReference type="EC" id="3.6.4.13"/>
    </reaction>
</comment>
<dbReference type="GO" id="GO:0005524">
    <property type="term" value="F:ATP binding"/>
    <property type="evidence" value="ECO:0007669"/>
    <property type="project" value="UniProtKB-KW"/>
</dbReference>
<feature type="compositionally biased region" description="Basic and acidic residues" evidence="8">
    <location>
        <begin position="623"/>
        <end position="642"/>
    </location>
</feature>
<feature type="compositionally biased region" description="Acidic residues" evidence="8">
    <location>
        <begin position="219"/>
        <end position="235"/>
    </location>
</feature>
<dbReference type="Gene3D" id="1.20.120.1080">
    <property type="match status" value="1"/>
</dbReference>
<feature type="compositionally biased region" description="Acidic residues" evidence="8">
    <location>
        <begin position="123"/>
        <end position="137"/>
    </location>
</feature>
<dbReference type="PROSITE" id="PS51194">
    <property type="entry name" value="HELICASE_CTER"/>
    <property type="match status" value="1"/>
</dbReference>
<feature type="region of interest" description="Disordered" evidence="8">
    <location>
        <begin position="1"/>
        <end position="39"/>
    </location>
</feature>
<feature type="domain" description="Helicase C-terminal" evidence="10">
    <location>
        <begin position="635"/>
        <end position="827"/>
    </location>
</feature>
<name>A0A0D1ZXC8_9PEZI</name>
<dbReference type="PROSITE" id="PS00690">
    <property type="entry name" value="DEAH_ATP_HELICASE"/>
    <property type="match status" value="1"/>
</dbReference>
<dbReference type="InterPro" id="IPR002464">
    <property type="entry name" value="DNA/RNA_helicase_DEAH_CS"/>
</dbReference>
<proteinExistence type="inferred from homology"/>
<evidence type="ECO:0000256" key="8">
    <source>
        <dbReference type="SAM" id="MobiDB-lite"/>
    </source>
</evidence>
<organism evidence="11 12">
    <name type="scientific">Verruconis gallopava</name>
    <dbReference type="NCBI Taxonomy" id="253628"/>
    <lineage>
        <taxon>Eukaryota</taxon>
        <taxon>Fungi</taxon>
        <taxon>Dikarya</taxon>
        <taxon>Ascomycota</taxon>
        <taxon>Pezizomycotina</taxon>
        <taxon>Dothideomycetes</taxon>
        <taxon>Pleosporomycetidae</taxon>
        <taxon>Venturiales</taxon>
        <taxon>Sympoventuriaceae</taxon>
        <taxon>Verruconis</taxon>
    </lineage>
</organism>
<evidence type="ECO:0000256" key="7">
    <source>
        <dbReference type="ARBA" id="ARBA00047984"/>
    </source>
</evidence>
<keyword evidence="5" id="KW-0347">Helicase</keyword>
<evidence type="ECO:0000256" key="5">
    <source>
        <dbReference type="ARBA" id="ARBA00022806"/>
    </source>
</evidence>
<evidence type="ECO:0000313" key="11">
    <source>
        <dbReference type="EMBL" id="KIV99102.1"/>
    </source>
</evidence>
<dbReference type="PROSITE" id="PS51192">
    <property type="entry name" value="HELICASE_ATP_BIND_1"/>
    <property type="match status" value="1"/>
</dbReference>
<gene>
    <name evidence="11" type="ORF">PV09_09200</name>
</gene>
<dbReference type="SMART" id="SM00487">
    <property type="entry name" value="DEXDc"/>
    <property type="match status" value="1"/>
</dbReference>
<dbReference type="GeneID" id="27317173"/>
<dbReference type="InterPro" id="IPR027417">
    <property type="entry name" value="P-loop_NTPase"/>
</dbReference>
<keyword evidence="3" id="KW-0547">Nucleotide-binding</keyword>
<dbReference type="SMART" id="SM00490">
    <property type="entry name" value="HELICc"/>
    <property type="match status" value="1"/>
</dbReference>
<feature type="region of interest" description="Disordered" evidence="8">
    <location>
        <begin position="623"/>
        <end position="660"/>
    </location>
</feature>
<dbReference type="InterPro" id="IPR007502">
    <property type="entry name" value="Helicase-assoc_dom"/>
</dbReference>
<dbReference type="FunCoup" id="A0A0D1ZXC8">
    <property type="interactions" value="1193"/>
</dbReference>
<reference evidence="11 12" key="1">
    <citation type="submission" date="2015-01" db="EMBL/GenBank/DDBJ databases">
        <title>The Genome Sequence of Ochroconis gallopava CBS43764.</title>
        <authorList>
            <consortium name="The Broad Institute Genomics Platform"/>
            <person name="Cuomo C."/>
            <person name="de Hoog S."/>
            <person name="Gorbushina A."/>
            <person name="Stielow B."/>
            <person name="Teixiera M."/>
            <person name="Abouelleil A."/>
            <person name="Chapman S.B."/>
            <person name="Priest M."/>
            <person name="Young S.K."/>
            <person name="Wortman J."/>
            <person name="Nusbaum C."/>
            <person name="Birren B."/>
        </authorList>
    </citation>
    <scope>NUCLEOTIDE SEQUENCE [LARGE SCALE GENOMIC DNA]</scope>
    <source>
        <strain evidence="11 12">CBS 43764</strain>
    </source>
</reference>
<dbReference type="VEuPathDB" id="FungiDB:PV09_09200"/>
<evidence type="ECO:0000256" key="6">
    <source>
        <dbReference type="ARBA" id="ARBA00022840"/>
    </source>
</evidence>
<protein>
    <recommendedName>
        <fullName evidence="2">RNA helicase</fullName>
        <ecNumber evidence="2">3.6.4.13</ecNumber>
    </recommendedName>
</protein>
<feature type="region of interest" description="Disordered" evidence="8">
    <location>
        <begin position="51"/>
        <end position="70"/>
    </location>
</feature>
<dbReference type="SMART" id="SM00847">
    <property type="entry name" value="HA2"/>
    <property type="match status" value="1"/>
</dbReference>
<dbReference type="Pfam" id="PF07717">
    <property type="entry name" value="OB_NTP_bind"/>
    <property type="match status" value="1"/>
</dbReference>
<evidence type="ECO:0000259" key="10">
    <source>
        <dbReference type="PROSITE" id="PS51194"/>
    </source>
</evidence>
<evidence type="ECO:0000256" key="1">
    <source>
        <dbReference type="ARBA" id="ARBA00008792"/>
    </source>
</evidence>
<dbReference type="Pfam" id="PF00271">
    <property type="entry name" value="Helicase_C"/>
    <property type="match status" value="1"/>
</dbReference>
<dbReference type="InterPro" id="IPR014001">
    <property type="entry name" value="Helicase_ATP-bd"/>
</dbReference>
<comment type="similarity">
    <text evidence="1">Belongs to the DEAD box helicase family. DEAH subfamily.</text>
</comment>
<dbReference type="GO" id="GO:0000462">
    <property type="term" value="P:maturation of SSU-rRNA from tricistronic rRNA transcript (SSU-rRNA, 5.8S rRNA, LSU-rRNA)"/>
    <property type="evidence" value="ECO:0007669"/>
    <property type="project" value="TreeGrafter"/>
</dbReference>
<dbReference type="InterPro" id="IPR011709">
    <property type="entry name" value="DEAD-box_helicase_OB_fold"/>
</dbReference>
<dbReference type="EC" id="3.6.4.13" evidence="2"/>
<dbReference type="CDD" id="cd18791">
    <property type="entry name" value="SF2_C_RHA"/>
    <property type="match status" value="1"/>
</dbReference>
<dbReference type="FunFam" id="3.40.50.300:FF:000637">
    <property type="entry name" value="ATP-dependent RNA helicase DHX37/DHR1"/>
    <property type="match status" value="1"/>
</dbReference>
<sequence>MPKFVPRERKHKKLARQKDAEQSIHDAASKAAGANTDHEQLLSKKAALKQELATPAMSSKKRKRLDKYIENKLRREETLALIKRLEQRQKDGLDRSALMSAKVLGRRGDAKNDRKKSRRVEEESAGESEESEEDERDQFEVPNARKDEKLDGDESVSPVAPPSKQEADPGFGSGLKRPLELDENGRPIIKSRKRKRTGPLIFDRLPVQEFEHAEWTGFSDDEMSTNADGDVDSEGENSATESEEVMMAASDASGETQTDDDMEDTSSEGDPEDSESSSTSKVARKARTSAFKAWAEQERNKTIGFTPSTATQLQLPVIPEEIKNSFVPRPIEQDPLPEGFTQQSEIAKDRRAYSVPVQRTDEIQTKRMALPVVAEEQRIMEAIFNNDVVIVSGATGSGKTTQVPQFMFEHGFGSPDGPTPGIIGVTQPRRVAAVSVAKRVGDELGDMGKRVAYQIRFDSTVRSGTAIKFMTDGILLREMTEDFSLKKYSAIIIDEAHERTVNTDILIALMSRCVKIRRELSLAQPKVYKPLKLVIMSATLRVEDFRANSRLFSQPPPLLEVEGRQYDVKVHWARRTSHDFVDEAFKKVSRGHRKLPHGGMLVFLTGQNDIRLLMQRLRDVFQTTDEKKKPESKRKVDTKDNAVEEEELEELGAVHDDTQLDIDEDSVEAANEEETAEPDDPDAEFIIEGEEPASEIMKIHVLPLYSQLPSKEQLRVFEAPPAGSRLIILATDIAETSLTIPGIRYVFDCGRHKERTWDRAGVQTFRTSWISKASADQRMGRAGRTGPGHCYRLYSSAIFESAMPEFAQPEIFRSPLEGVVLQLKSMNIGRVDNFPFPTPPVKGSIVKAEKLLMNLGALDGKGRITKLGRELQNYPLNPRFAQMLRLGVAHGCAKEVIALVAALDVPELMIPESQLDLKTPVKAQDEIWTAEDDLAESTRQTNRNAYAAAQARLSRLDFNKNKVVPQSDALKLFAAMLDFSSTPADQKEEFCKTNFIREKGLREADQLRKQLFNIVRNLHPHVAGNLQQDTLKKPSEKTTALMKQITAAGFVDQVAIRSDLLPVPPIEEKKAKRAIDVKYKTLFSSSSRDGEPSESDDGFVYVHPSSLLARLPTNCMPRYIIYHRLQRSQPSQPGATSRVRMAPLTPVSAEQLASLAKGTGLLEIGKPLGKLEVLPSNEKGEERRECEVMLSLVGDKGMVGWPLVRKKVVQRRDPAEGWVVDVWKS</sequence>
<feature type="compositionally biased region" description="Basic and acidic residues" evidence="8">
    <location>
        <begin position="16"/>
        <end position="28"/>
    </location>
</feature>
<dbReference type="GO" id="GO:0016787">
    <property type="term" value="F:hydrolase activity"/>
    <property type="evidence" value="ECO:0007669"/>
    <property type="project" value="UniProtKB-KW"/>
</dbReference>
<evidence type="ECO:0000256" key="4">
    <source>
        <dbReference type="ARBA" id="ARBA00022801"/>
    </source>
</evidence>
<dbReference type="AlphaFoldDB" id="A0A0D1ZXC8"/>